<evidence type="ECO:0000313" key="3">
    <source>
        <dbReference type="Proteomes" id="UP000239025"/>
    </source>
</evidence>
<evidence type="ECO:0000313" key="2">
    <source>
        <dbReference type="EMBL" id="SOS30531.1"/>
    </source>
</evidence>
<accession>A0A2K4W3R7</accession>
<name>A0A2K4W3R7_9PSED</name>
<protein>
    <submittedName>
        <fullName evidence="2">Uncharacterized protein</fullName>
    </submittedName>
</protein>
<keyword evidence="2" id="KW-0614">Plasmid</keyword>
<organism evidence="2 3">
    <name type="scientific">Pseudomonas cerasi</name>
    <dbReference type="NCBI Taxonomy" id="1583341"/>
    <lineage>
        <taxon>Bacteria</taxon>
        <taxon>Pseudomonadati</taxon>
        <taxon>Pseudomonadota</taxon>
        <taxon>Gammaproteobacteria</taxon>
        <taxon>Pseudomonadales</taxon>
        <taxon>Pseudomonadaceae</taxon>
        <taxon>Pseudomonas</taxon>
    </lineage>
</organism>
<feature type="region of interest" description="Disordered" evidence="1">
    <location>
        <begin position="1"/>
        <end position="21"/>
    </location>
</feature>
<proteinExistence type="predicted"/>
<reference evidence="3" key="1">
    <citation type="submission" date="2017-11" db="EMBL/GenBank/DDBJ databases">
        <authorList>
            <person name="Blom J."/>
        </authorList>
    </citation>
    <scope>NUCLEOTIDE SEQUENCE [LARGE SCALE GENOMIC DNA]</scope>
    <source>
        <plasmid evidence="3">PP6</plasmid>
    </source>
</reference>
<dbReference type="AlphaFoldDB" id="A0A2K4W3R7"/>
<gene>
    <name evidence="2" type="ORF">PL963_P600027</name>
</gene>
<dbReference type="Proteomes" id="UP000239025">
    <property type="component" value="Plasmid PP6"/>
</dbReference>
<sequence length="40" mass="4473">MLNRYSETKRPVQDFPKSPAGKRGFLVSAIRESTSSLSCK</sequence>
<feature type="compositionally biased region" description="Basic and acidic residues" evidence="1">
    <location>
        <begin position="1"/>
        <end position="12"/>
    </location>
</feature>
<evidence type="ECO:0000256" key="1">
    <source>
        <dbReference type="SAM" id="MobiDB-lite"/>
    </source>
</evidence>
<geneLocation type="plasmid" evidence="2 3">
    <name>PP6</name>
</geneLocation>
<dbReference type="EMBL" id="LT963401">
    <property type="protein sequence ID" value="SOS30531.1"/>
    <property type="molecule type" value="Genomic_DNA"/>
</dbReference>
<keyword evidence="3" id="KW-1185">Reference proteome</keyword>